<dbReference type="OrthoDB" id="8118596at2759"/>
<comment type="caution">
    <text evidence="3">The sequence shown here is derived from an EMBL/GenBank/DDBJ whole genome shotgun (WGS) entry which is preliminary data.</text>
</comment>
<feature type="region of interest" description="Disordered" evidence="1">
    <location>
        <begin position="1"/>
        <end position="22"/>
    </location>
</feature>
<evidence type="ECO:0000259" key="2">
    <source>
        <dbReference type="Pfam" id="PF10545"/>
    </source>
</evidence>
<organism evidence="3 4">
    <name type="scientific">Acanthoscelides obtectus</name>
    <name type="common">Bean weevil</name>
    <name type="synonym">Bruchus obtectus</name>
    <dbReference type="NCBI Taxonomy" id="200917"/>
    <lineage>
        <taxon>Eukaryota</taxon>
        <taxon>Metazoa</taxon>
        <taxon>Ecdysozoa</taxon>
        <taxon>Arthropoda</taxon>
        <taxon>Hexapoda</taxon>
        <taxon>Insecta</taxon>
        <taxon>Pterygota</taxon>
        <taxon>Neoptera</taxon>
        <taxon>Endopterygota</taxon>
        <taxon>Coleoptera</taxon>
        <taxon>Polyphaga</taxon>
        <taxon>Cucujiformia</taxon>
        <taxon>Chrysomeloidea</taxon>
        <taxon>Chrysomelidae</taxon>
        <taxon>Bruchinae</taxon>
        <taxon>Bruchini</taxon>
        <taxon>Acanthoscelides</taxon>
    </lineage>
</organism>
<protein>
    <recommendedName>
        <fullName evidence="2">MADF domain-containing protein</fullName>
    </recommendedName>
</protein>
<evidence type="ECO:0000313" key="4">
    <source>
        <dbReference type="Proteomes" id="UP001152888"/>
    </source>
</evidence>
<dbReference type="EMBL" id="CAKOFQ010006905">
    <property type="protein sequence ID" value="CAH1981145.1"/>
    <property type="molecule type" value="Genomic_DNA"/>
</dbReference>
<keyword evidence="4" id="KW-1185">Reference proteome</keyword>
<name>A0A9P0KQX5_ACAOB</name>
<dbReference type="AlphaFoldDB" id="A0A9P0KQX5"/>
<evidence type="ECO:0000256" key="1">
    <source>
        <dbReference type="SAM" id="MobiDB-lite"/>
    </source>
</evidence>
<evidence type="ECO:0000313" key="3">
    <source>
        <dbReference type="EMBL" id="CAH1981145.1"/>
    </source>
</evidence>
<dbReference type="InterPro" id="IPR006578">
    <property type="entry name" value="MADF-dom"/>
</dbReference>
<gene>
    <name evidence="3" type="ORF">ACAOBT_LOCUS14329</name>
</gene>
<feature type="region of interest" description="Disordered" evidence="1">
    <location>
        <begin position="155"/>
        <end position="175"/>
    </location>
</feature>
<dbReference type="Pfam" id="PF10545">
    <property type="entry name" value="MADF_DNA_bdg"/>
    <property type="match status" value="1"/>
</dbReference>
<feature type="compositionally biased region" description="Basic and acidic residues" evidence="1">
    <location>
        <begin position="1"/>
        <end position="10"/>
    </location>
</feature>
<accession>A0A9P0KQX5</accession>
<sequence length="175" mass="20209">MQEDHMRARDSPSPPPAPRSFIANEKVEELIDEVSKRPALYKKDMKQYSDINVKKKLWEEVCEALISNWGKLSANERKDQGHDIKKKKNGTICGAASLENLKLKSLLNLDKQLLNDDHMFTLSACCFWPLVCNHGLLKAVLKVNQTKMTLIYQKKHNHSRNENEKLNKATMMNKY</sequence>
<feature type="domain" description="MADF" evidence="2">
    <location>
        <begin position="30"/>
        <end position="66"/>
    </location>
</feature>
<reference evidence="3" key="1">
    <citation type="submission" date="2022-03" db="EMBL/GenBank/DDBJ databases">
        <authorList>
            <person name="Sayadi A."/>
        </authorList>
    </citation>
    <scope>NUCLEOTIDE SEQUENCE</scope>
</reference>
<dbReference type="Proteomes" id="UP001152888">
    <property type="component" value="Unassembled WGS sequence"/>
</dbReference>
<proteinExistence type="predicted"/>